<dbReference type="EMBL" id="JXTB01000320">
    <property type="protein sequence ID" value="PON45986.1"/>
    <property type="molecule type" value="Genomic_DNA"/>
</dbReference>
<dbReference type="PROSITE" id="PS50158">
    <property type="entry name" value="ZF_CCHC"/>
    <property type="match status" value="1"/>
</dbReference>
<protein>
    <submittedName>
        <fullName evidence="3">Zinc finger, CCHC-type</fullName>
    </submittedName>
</protein>
<dbReference type="SUPFAM" id="SSF57756">
    <property type="entry name" value="Retrovirus zinc finger-like domains"/>
    <property type="match status" value="1"/>
</dbReference>
<proteinExistence type="predicted"/>
<evidence type="ECO:0000313" key="3">
    <source>
        <dbReference type="EMBL" id="PON45986.1"/>
    </source>
</evidence>
<keyword evidence="1" id="KW-0862">Zinc</keyword>
<organism evidence="3 4">
    <name type="scientific">Parasponia andersonii</name>
    <name type="common">Sponia andersonii</name>
    <dbReference type="NCBI Taxonomy" id="3476"/>
    <lineage>
        <taxon>Eukaryota</taxon>
        <taxon>Viridiplantae</taxon>
        <taxon>Streptophyta</taxon>
        <taxon>Embryophyta</taxon>
        <taxon>Tracheophyta</taxon>
        <taxon>Spermatophyta</taxon>
        <taxon>Magnoliopsida</taxon>
        <taxon>eudicotyledons</taxon>
        <taxon>Gunneridae</taxon>
        <taxon>Pentapetalae</taxon>
        <taxon>rosids</taxon>
        <taxon>fabids</taxon>
        <taxon>Rosales</taxon>
        <taxon>Cannabaceae</taxon>
        <taxon>Parasponia</taxon>
    </lineage>
</organism>
<accession>A0A2P5BB36</accession>
<feature type="domain" description="CCHC-type" evidence="2">
    <location>
        <begin position="11"/>
        <end position="24"/>
    </location>
</feature>
<name>A0A2P5BB36_PARAD</name>
<dbReference type="InterPro" id="IPR036875">
    <property type="entry name" value="Znf_CCHC_sf"/>
</dbReference>
<dbReference type="OrthoDB" id="1845088at2759"/>
<keyword evidence="1" id="KW-0863">Zinc-finger</keyword>
<keyword evidence="4" id="KW-1185">Reference proteome</keyword>
<gene>
    <name evidence="3" type="ORF">PanWU01x14_254940</name>
</gene>
<comment type="caution">
    <text evidence="3">The sequence shown here is derived from an EMBL/GenBank/DDBJ whole genome shotgun (WGS) entry which is preliminary data.</text>
</comment>
<evidence type="ECO:0000259" key="2">
    <source>
        <dbReference type="PROSITE" id="PS50158"/>
    </source>
</evidence>
<reference evidence="4" key="1">
    <citation type="submission" date="2016-06" db="EMBL/GenBank/DDBJ databases">
        <title>Parallel loss of symbiosis genes in relatives of nitrogen-fixing non-legume Parasponia.</title>
        <authorList>
            <person name="Van Velzen R."/>
            <person name="Holmer R."/>
            <person name="Bu F."/>
            <person name="Rutten L."/>
            <person name="Van Zeijl A."/>
            <person name="Liu W."/>
            <person name="Santuari L."/>
            <person name="Cao Q."/>
            <person name="Sharma T."/>
            <person name="Shen D."/>
            <person name="Roswanjaya Y."/>
            <person name="Wardhani T."/>
            <person name="Kalhor M.S."/>
            <person name="Jansen J."/>
            <person name="Van den Hoogen J."/>
            <person name="Gungor B."/>
            <person name="Hartog M."/>
            <person name="Hontelez J."/>
            <person name="Verver J."/>
            <person name="Yang W.-C."/>
            <person name="Schijlen E."/>
            <person name="Repin R."/>
            <person name="Schilthuizen M."/>
            <person name="Schranz E."/>
            <person name="Heidstra R."/>
            <person name="Miyata K."/>
            <person name="Fedorova E."/>
            <person name="Kohlen W."/>
            <person name="Bisseling T."/>
            <person name="Smit S."/>
            <person name="Geurts R."/>
        </authorList>
    </citation>
    <scope>NUCLEOTIDE SEQUENCE [LARGE SCALE GENOMIC DNA]</scope>
    <source>
        <strain evidence="4">cv. WU1-14</strain>
    </source>
</reference>
<dbReference type="AlphaFoldDB" id="A0A2P5BB36"/>
<dbReference type="GO" id="GO:0003676">
    <property type="term" value="F:nucleic acid binding"/>
    <property type="evidence" value="ECO:0007669"/>
    <property type="project" value="InterPro"/>
</dbReference>
<dbReference type="Proteomes" id="UP000237105">
    <property type="component" value="Unassembled WGS sequence"/>
</dbReference>
<dbReference type="InterPro" id="IPR054722">
    <property type="entry name" value="PolX-like_BBD"/>
</dbReference>
<evidence type="ECO:0000256" key="1">
    <source>
        <dbReference type="PROSITE-ProRule" id="PRU00047"/>
    </source>
</evidence>
<dbReference type="GO" id="GO:0008270">
    <property type="term" value="F:zinc ion binding"/>
    <property type="evidence" value="ECO:0007669"/>
    <property type="project" value="UniProtKB-KW"/>
</dbReference>
<evidence type="ECO:0000313" key="4">
    <source>
        <dbReference type="Proteomes" id="UP000237105"/>
    </source>
</evidence>
<dbReference type="InterPro" id="IPR001878">
    <property type="entry name" value="Znf_CCHC"/>
</dbReference>
<keyword evidence="1" id="KW-0479">Metal-binding</keyword>
<dbReference type="Pfam" id="PF22936">
    <property type="entry name" value="Pol_BBD"/>
    <property type="match status" value="1"/>
</dbReference>
<sequence>MRGGRGNKPVCQVCGKAGHIALKCYHRFDLSFQGDSSSSSTLQANQANQAFVATNTAVNDGAWYMDSGATNHVTADLSNLVLQADYKGKQKFTVGNGSQLSISHFGSSQILTSKALHLNNILHVPEITCSSWNAI</sequence>